<dbReference type="GO" id="GO:0046872">
    <property type="term" value="F:metal ion binding"/>
    <property type="evidence" value="ECO:0007669"/>
    <property type="project" value="UniProtKB-UniRule"/>
</dbReference>
<comment type="similarity">
    <text evidence="6">Belongs to the NAD kinase family.</text>
</comment>
<dbReference type="Pfam" id="PF01513">
    <property type="entry name" value="NAD_kinase"/>
    <property type="match status" value="1"/>
</dbReference>
<evidence type="ECO:0000256" key="1">
    <source>
        <dbReference type="ARBA" id="ARBA00022679"/>
    </source>
</evidence>
<dbReference type="Pfam" id="PF20143">
    <property type="entry name" value="NAD_kinase_C"/>
    <property type="match status" value="1"/>
</dbReference>
<dbReference type="EMBL" id="PSQG01000004">
    <property type="protein sequence ID" value="RCH45506.1"/>
    <property type="molecule type" value="Genomic_DNA"/>
</dbReference>
<keyword evidence="1 6" id="KW-0808">Transferase</keyword>
<evidence type="ECO:0000256" key="5">
    <source>
        <dbReference type="ARBA" id="ARBA00047925"/>
    </source>
</evidence>
<dbReference type="Gene3D" id="2.60.200.30">
    <property type="entry name" value="Probable inorganic polyphosphate/atp-NAD kinase, domain 2"/>
    <property type="match status" value="1"/>
</dbReference>
<feature type="binding site" evidence="6">
    <location>
        <position position="171"/>
    </location>
    <ligand>
        <name>NAD(+)</name>
        <dbReference type="ChEBI" id="CHEBI:57540"/>
    </ligand>
</feature>
<dbReference type="InterPro" id="IPR017437">
    <property type="entry name" value="ATP-NAD_kinase_PpnK-typ_C"/>
</dbReference>
<keyword evidence="6" id="KW-0963">Cytoplasm</keyword>
<proteinExistence type="inferred from homology"/>
<keyword evidence="6" id="KW-0547">Nucleotide-binding</keyword>
<sequence>MDRFYIIPNSAKDPELTFSNRIIAYLEKHGARCHVQKITEKMEGPYHYTDPDGIPQDTQCIIVLGGDGTLLQAARDVVHLDIPLLGINLGTLGFLAEVDKNSVYPALDRLLSDDYELEDRMMLEGKIYRGEELIGKDIALNDIVIGREGHLRVIRFKNYVNDAYMNSYNADGIIISTPTGSTGYSLSAGGPVVSPSASMMIMTPIAPHTMNTRSIILSGEEAVTVEIGEGRHNTIEKAVASFDGDTQISMVTGDRIVIRKATVRTKILKLNHLSFVEVLRQKMSNS</sequence>
<keyword evidence="6" id="KW-0067">ATP-binding</keyword>
<comment type="subcellular location">
    <subcellularLocation>
        <location evidence="6">Cytoplasm</location>
    </subcellularLocation>
</comment>
<evidence type="ECO:0000256" key="4">
    <source>
        <dbReference type="ARBA" id="ARBA00023027"/>
    </source>
</evidence>
<feature type="binding site" evidence="6">
    <location>
        <begin position="67"/>
        <end position="68"/>
    </location>
    <ligand>
        <name>NAD(+)</name>
        <dbReference type="ChEBI" id="CHEBI:57540"/>
    </ligand>
</feature>
<name>A0A367G5Z0_9FIRM</name>
<comment type="cofactor">
    <cofactor evidence="6">
        <name>a divalent metal cation</name>
        <dbReference type="ChEBI" id="CHEBI:60240"/>
    </cofactor>
</comment>
<comment type="catalytic activity">
    <reaction evidence="5 6">
        <text>NAD(+) + ATP = ADP + NADP(+) + H(+)</text>
        <dbReference type="Rhea" id="RHEA:18629"/>
        <dbReference type="ChEBI" id="CHEBI:15378"/>
        <dbReference type="ChEBI" id="CHEBI:30616"/>
        <dbReference type="ChEBI" id="CHEBI:57540"/>
        <dbReference type="ChEBI" id="CHEBI:58349"/>
        <dbReference type="ChEBI" id="CHEBI:456216"/>
        <dbReference type="EC" id="2.7.1.23"/>
    </reaction>
</comment>
<dbReference type="GO" id="GO:0005737">
    <property type="term" value="C:cytoplasm"/>
    <property type="evidence" value="ECO:0007669"/>
    <property type="project" value="UniProtKB-SubCell"/>
</dbReference>
<dbReference type="GO" id="GO:0006741">
    <property type="term" value="P:NADP+ biosynthetic process"/>
    <property type="evidence" value="ECO:0007669"/>
    <property type="project" value="UniProtKB-UniRule"/>
</dbReference>
<keyword evidence="2 6" id="KW-0418">Kinase</keyword>
<feature type="binding site" evidence="6">
    <location>
        <begin position="182"/>
        <end position="187"/>
    </location>
    <ligand>
        <name>NAD(+)</name>
        <dbReference type="ChEBI" id="CHEBI:57540"/>
    </ligand>
</feature>
<dbReference type="GO" id="GO:0051287">
    <property type="term" value="F:NAD binding"/>
    <property type="evidence" value="ECO:0007669"/>
    <property type="project" value="UniProtKB-ARBA"/>
</dbReference>
<feature type="binding site" evidence="6">
    <location>
        <position position="152"/>
    </location>
    <ligand>
        <name>NAD(+)</name>
        <dbReference type="ChEBI" id="CHEBI:57540"/>
    </ligand>
</feature>
<dbReference type="EC" id="2.7.1.23" evidence="6"/>
<gene>
    <name evidence="6" type="primary">nadK</name>
    <name evidence="7" type="ORF">C4886_04060</name>
</gene>
<dbReference type="SUPFAM" id="SSF111331">
    <property type="entry name" value="NAD kinase/diacylglycerol kinase-like"/>
    <property type="match status" value="1"/>
</dbReference>
<dbReference type="RefSeq" id="WP_015524460.1">
    <property type="nucleotide sequence ID" value="NZ_PSQG01000004.1"/>
</dbReference>
<dbReference type="InterPro" id="IPR002504">
    <property type="entry name" value="NADK"/>
</dbReference>
<feature type="binding site" evidence="6">
    <location>
        <begin position="141"/>
        <end position="142"/>
    </location>
    <ligand>
        <name>NAD(+)</name>
        <dbReference type="ChEBI" id="CHEBI:57540"/>
    </ligand>
</feature>
<evidence type="ECO:0000313" key="7">
    <source>
        <dbReference type="EMBL" id="RCH45506.1"/>
    </source>
</evidence>
<evidence type="ECO:0000256" key="6">
    <source>
        <dbReference type="HAMAP-Rule" id="MF_00361"/>
    </source>
</evidence>
<dbReference type="PANTHER" id="PTHR20275:SF0">
    <property type="entry name" value="NAD KINASE"/>
    <property type="match status" value="1"/>
</dbReference>
<dbReference type="Gene3D" id="3.40.50.10330">
    <property type="entry name" value="Probable inorganic polyphosphate/atp-NAD kinase, domain 1"/>
    <property type="match status" value="1"/>
</dbReference>
<evidence type="ECO:0000313" key="8">
    <source>
        <dbReference type="Proteomes" id="UP000253208"/>
    </source>
</evidence>
<dbReference type="GO" id="GO:0019674">
    <property type="term" value="P:NAD+ metabolic process"/>
    <property type="evidence" value="ECO:0007669"/>
    <property type="project" value="InterPro"/>
</dbReference>
<dbReference type="Proteomes" id="UP000253208">
    <property type="component" value="Unassembled WGS sequence"/>
</dbReference>
<dbReference type="HAMAP" id="MF_00361">
    <property type="entry name" value="NAD_kinase"/>
    <property type="match status" value="1"/>
</dbReference>
<protein>
    <recommendedName>
        <fullName evidence="6">NAD kinase</fullName>
        <ecNumber evidence="6">2.7.1.23</ecNumber>
    </recommendedName>
    <alternativeName>
        <fullName evidence="6">ATP-dependent NAD kinase</fullName>
    </alternativeName>
</protein>
<feature type="binding site" evidence="6">
    <location>
        <position position="206"/>
    </location>
    <ligand>
        <name>NAD(+)</name>
        <dbReference type="ChEBI" id="CHEBI:57540"/>
    </ligand>
</feature>
<evidence type="ECO:0000256" key="3">
    <source>
        <dbReference type="ARBA" id="ARBA00022857"/>
    </source>
</evidence>
<dbReference type="PANTHER" id="PTHR20275">
    <property type="entry name" value="NAD KINASE"/>
    <property type="match status" value="1"/>
</dbReference>
<feature type="active site" description="Proton acceptor" evidence="6">
    <location>
        <position position="67"/>
    </location>
</feature>
<dbReference type="InterPro" id="IPR017438">
    <property type="entry name" value="ATP-NAD_kinase_N"/>
</dbReference>
<comment type="caution">
    <text evidence="7">The sequence shown here is derived from an EMBL/GenBank/DDBJ whole genome shotgun (WGS) entry which is preliminary data.</text>
</comment>
<accession>A0A367G5Z0</accession>
<organism evidence="7 8">
    <name type="scientific">Blautia obeum</name>
    <dbReference type="NCBI Taxonomy" id="40520"/>
    <lineage>
        <taxon>Bacteria</taxon>
        <taxon>Bacillati</taxon>
        <taxon>Bacillota</taxon>
        <taxon>Clostridia</taxon>
        <taxon>Lachnospirales</taxon>
        <taxon>Lachnospiraceae</taxon>
        <taxon>Blautia</taxon>
    </lineage>
</organism>
<dbReference type="AlphaFoldDB" id="A0A367G5Z0"/>
<dbReference type="GO" id="GO:0005524">
    <property type="term" value="F:ATP binding"/>
    <property type="evidence" value="ECO:0007669"/>
    <property type="project" value="UniProtKB-KW"/>
</dbReference>
<comment type="function">
    <text evidence="6">Involved in the regulation of the intracellular balance of NAD and NADP, and is a key enzyme in the biosynthesis of NADP. Catalyzes specifically the phosphorylation on 2'-hydroxyl of the adenosine moiety of NAD to yield NADP.</text>
</comment>
<evidence type="ECO:0000256" key="2">
    <source>
        <dbReference type="ARBA" id="ARBA00022777"/>
    </source>
</evidence>
<dbReference type="GO" id="GO:0003951">
    <property type="term" value="F:NAD+ kinase activity"/>
    <property type="evidence" value="ECO:0007669"/>
    <property type="project" value="UniProtKB-UniRule"/>
</dbReference>
<dbReference type="InterPro" id="IPR016064">
    <property type="entry name" value="NAD/diacylglycerol_kinase_sf"/>
</dbReference>
<keyword evidence="3 6" id="KW-0521">NADP</keyword>
<keyword evidence="4 6" id="KW-0520">NAD</keyword>
<comment type="caution">
    <text evidence="6">Lacks conserved residue(s) required for the propagation of feature annotation.</text>
</comment>
<reference evidence="7 8" key="1">
    <citation type="submission" date="2018-02" db="EMBL/GenBank/DDBJ databases">
        <title>Complete genome sequencing of Faecalibacterium prausnitzii strains isolated from the human gut.</title>
        <authorList>
            <person name="Fitzgerald B.C."/>
            <person name="Shkoporov A.N."/>
            <person name="Ross P.R."/>
            <person name="Hill C."/>
        </authorList>
    </citation>
    <scope>NUCLEOTIDE SEQUENCE [LARGE SCALE GENOMIC DNA]</scope>
    <source>
        <strain evidence="7 8">APC942/31-1</strain>
    </source>
</reference>